<gene>
    <name evidence="2" type="ORF">BKCO1_1700025</name>
</gene>
<feature type="compositionally biased region" description="Pro residues" evidence="1">
    <location>
        <begin position="192"/>
        <end position="204"/>
    </location>
</feature>
<dbReference type="GeneID" id="31011895"/>
<sequence length="448" mass="46395">MADPAIMRLDAAPAHARRQDIISAILSDYGDSRDQDDEVELDDYYTQARPSPAAAPAAVPSATAALAVQCAPASPPAAKDKPLPPLVGFQLRVADAPAASQPGAPSGNPPQANMIASPARSFRGRRQKPPDLKLARSNGSTAITPATAATPAKTDTSSLSPSLSLSALHPQHLPTPDRVRSRATARRLNELPLPPTPPQPPAKNDPPRPSDHTSSAAGAAAMGNKASKAAGDPTSPSQRSKFSLRRKPVRKDTVPPVEAANGAAKSPVQGGLAPGAQAAAAAAQAPAPPRAPALHNPKSTTSLQQSVTASDSQPSASQSEEHTLTEPGAPVQSPSTTLSDATVIRDRSNSPPTEPEEEEPITPTLKPAAVDLLPSPSPVPEESPSKYGVVKQPSNPAIEKQKGATMHYRGKSSTGFDIFKTLSRCPFAAAVPDPGNRHEHYFAAPAHH</sequence>
<evidence type="ECO:0000313" key="2">
    <source>
        <dbReference type="EMBL" id="OJD35355.1"/>
    </source>
</evidence>
<evidence type="ECO:0000313" key="3">
    <source>
        <dbReference type="Proteomes" id="UP000183809"/>
    </source>
</evidence>
<accession>A0A1J9RS30</accession>
<feature type="compositionally biased region" description="Low complexity" evidence="1">
    <location>
        <begin position="141"/>
        <end position="174"/>
    </location>
</feature>
<evidence type="ECO:0000256" key="1">
    <source>
        <dbReference type="SAM" id="MobiDB-lite"/>
    </source>
</evidence>
<protein>
    <submittedName>
        <fullName evidence="2">Uncharacterized protein</fullName>
    </submittedName>
</protein>
<dbReference type="EMBL" id="MNUE01000017">
    <property type="protein sequence ID" value="OJD35355.1"/>
    <property type="molecule type" value="Genomic_DNA"/>
</dbReference>
<dbReference type="AlphaFoldDB" id="A0A1J9RS30"/>
<name>A0A1J9RS30_9PEZI</name>
<reference evidence="2 3" key="1">
    <citation type="submission" date="2016-10" db="EMBL/GenBank/DDBJ databases">
        <title>Proteomics and genomics reveal pathogen-plant mechanisms compatible with a hemibiotrophic lifestyle of Diplodia corticola.</title>
        <authorList>
            <person name="Fernandes I."/>
            <person name="De Jonge R."/>
            <person name="Van De Peer Y."/>
            <person name="Devreese B."/>
            <person name="Alves A."/>
            <person name="Esteves A.C."/>
        </authorList>
    </citation>
    <scope>NUCLEOTIDE SEQUENCE [LARGE SCALE GENOMIC DNA]</scope>
    <source>
        <strain evidence="2 3">CBS 112549</strain>
    </source>
</reference>
<feature type="region of interest" description="Disordered" evidence="1">
    <location>
        <begin position="94"/>
        <end position="410"/>
    </location>
</feature>
<keyword evidence="3" id="KW-1185">Reference proteome</keyword>
<feature type="compositionally biased region" description="Low complexity" evidence="1">
    <location>
        <begin position="96"/>
        <end position="113"/>
    </location>
</feature>
<comment type="caution">
    <text evidence="2">The sequence shown here is derived from an EMBL/GenBank/DDBJ whole genome shotgun (WGS) entry which is preliminary data.</text>
</comment>
<feature type="compositionally biased region" description="Low complexity" evidence="1">
    <location>
        <begin position="269"/>
        <end position="285"/>
    </location>
</feature>
<proteinExistence type="predicted"/>
<dbReference type="STRING" id="236234.A0A1J9RS30"/>
<feature type="compositionally biased region" description="Low complexity" evidence="1">
    <location>
        <begin position="214"/>
        <end position="231"/>
    </location>
</feature>
<organism evidence="2 3">
    <name type="scientific">Diplodia corticola</name>
    <dbReference type="NCBI Taxonomy" id="236234"/>
    <lineage>
        <taxon>Eukaryota</taxon>
        <taxon>Fungi</taxon>
        <taxon>Dikarya</taxon>
        <taxon>Ascomycota</taxon>
        <taxon>Pezizomycotina</taxon>
        <taxon>Dothideomycetes</taxon>
        <taxon>Dothideomycetes incertae sedis</taxon>
        <taxon>Botryosphaeriales</taxon>
        <taxon>Botryosphaeriaceae</taxon>
        <taxon>Diplodia</taxon>
    </lineage>
</organism>
<feature type="compositionally biased region" description="Polar residues" evidence="1">
    <location>
        <begin position="297"/>
        <end position="318"/>
    </location>
</feature>
<dbReference type="RefSeq" id="XP_020131615.1">
    <property type="nucleotide sequence ID" value="XM_020271636.1"/>
</dbReference>
<dbReference type="Proteomes" id="UP000183809">
    <property type="component" value="Unassembled WGS sequence"/>
</dbReference>
<dbReference type="OrthoDB" id="3945370at2759"/>